<dbReference type="Pfam" id="PF01614">
    <property type="entry name" value="IclR_C"/>
    <property type="match status" value="1"/>
</dbReference>
<dbReference type="PANTHER" id="PTHR30136">
    <property type="entry name" value="HELIX-TURN-HELIX TRANSCRIPTIONAL REGULATOR, ICLR FAMILY"/>
    <property type="match status" value="1"/>
</dbReference>
<dbReference type="Proteomes" id="UP000028411">
    <property type="component" value="Unassembled WGS sequence"/>
</dbReference>
<dbReference type="Gene3D" id="1.10.10.10">
    <property type="entry name" value="Winged helix-like DNA-binding domain superfamily/Winged helix DNA-binding domain"/>
    <property type="match status" value="1"/>
</dbReference>
<keyword evidence="3" id="KW-0804">Transcription</keyword>
<dbReference type="eggNOG" id="COG1414">
    <property type="taxonomic scope" value="Bacteria"/>
</dbReference>
<evidence type="ECO:0000313" key="8">
    <source>
        <dbReference type="Proteomes" id="UP000028411"/>
    </source>
</evidence>
<dbReference type="PROSITE" id="PS51077">
    <property type="entry name" value="HTH_ICLR"/>
    <property type="match status" value="1"/>
</dbReference>
<feature type="compositionally biased region" description="Basic and acidic residues" evidence="4">
    <location>
        <begin position="9"/>
        <end position="24"/>
    </location>
</feature>
<dbReference type="InterPro" id="IPR036390">
    <property type="entry name" value="WH_DNA-bd_sf"/>
</dbReference>
<dbReference type="InterPro" id="IPR005471">
    <property type="entry name" value="Tscrpt_reg_IclR_N"/>
</dbReference>
<feature type="domain" description="IclR-ED" evidence="6">
    <location>
        <begin position="103"/>
        <end position="287"/>
    </location>
</feature>
<feature type="domain" description="HTH iclR-type" evidence="5">
    <location>
        <begin position="41"/>
        <end position="102"/>
    </location>
</feature>
<dbReference type="PROSITE" id="PS51078">
    <property type="entry name" value="ICLR_ED"/>
    <property type="match status" value="1"/>
</dbReference>
<dbReference type="EMBL" id="JFHR01000001">
    <property type="protein sequence ID" value="KEQ55415.1"/>
    <property type="molecule type" value="Genomic_DNA"/>
</dbReference>
<evidence type="ECO:0000256" key="3">
    <source>
        <dbReference type="ARBA" id="ARBA00023163"/>
    </source>
</evidence>
<dbReference type="OrthoDB" id="7182119at2"/>
<reference evidence="7 8" key="1">
    <citation type="submission" date="2014-02" db="EMBL/GenBank/DDBJ databases">
        <title>Whole genome sequence of Sphingobium chlorophenolicum NBRC 16172.</title>
        <authorList>
            <person name="Gan H.M."/>
            <person name="Gan H.Y."/>
            <person name="Chew T.H."/>
            <person name="Savka M.A."/>
        </authorList>
    </citation>
    <scope>NUCLEOTIDE SEQUENCE [LARGE SCALE GENOMIC DNA]</scope>
    <source>
        <strain evidence="7 8">NBRC 16172</strain>
    </source>
</reference>
<evidence type="ECO:0000313" key="7">
    <source>
        <dbReference type="EMBL" id="KEQ55415.1"/>
    </source>
</evidence>
<comment type="caution">
    <text evidence="7">The sequence shown here is derived from an EMBL/GenBank/DDBJ whole genome shotgun (WGS) entry which is preliminary data.</text>
</comment>
<proteinExistence type="predicted"/>
<feature type="region of interest" description="Disordered" evidence="4">
    <location>
        <begin position="1"/>
        <end position="38"/>
    </location>
</feature>
<feature type="compositionally biased region" description="Polar residues" evidence="4">
    <location>
        <begin position="25"/>
        <end position="36"/>
    </location>
</feature>
<protein>
    <submittedName>
        <fullName evidence="7">IclR family transcriptional regulator</fullName>
    </submittedName>
</protein>
<dbReference type="GO" id="GO:0003700">
    <property type="term" value="F:DNA-binding transcription factor activity"/>
    <property type="evidence" value="ECO:0007669"/>
    <property type="project" value="TreeGrafter"/>
</dbReference>
<evidence type="ECO:0000256" key="2">
    <source>
        <dbReference type="ARBA" id="ARBA00023125"/>
    </source>
</evidence>
<organism evidence="7 8">
    <name type="scientific">Sphingobium chlorophenolicum</name>
    <dbReference type="NCBI Taxonomy" id="46429"/>
    <lineage>
        <taxon>Bacteria</taxon>
        <taxon>Pseudomonadati</taxon>
        <taxon>Pseudomonadota</taxon>
        <taxon>Alphaproteobacteria</taxon>
        <taxon>Sphingomonadales</taxon>
        <taxon>Sphingomonadaceae</taxon>
        <taxon>Sphingobium</taxon>
    </lineage>
</organism>
<dbReference type="SUPFAM" id="SSF55781">
    <property type="entry name" value="GAF domain-like"/>
    <property type="match status" value="1"/>
</dbReference>
<evidence type="ECO:0000256" key="1">
    <source>
        <dbReference type="ARBA" id="ARBA00023015"/>
    </source>
</evidence>
<dbReference type="PATRIC" id="fig|46429.4.peg.53"/>
<name>A0A081RJP2_SPHCR</name>
<dbReference type="InterPro" id="IPR029016">
    <property type="entry name" value="GAF-like_dom_sf"/>
</dbReference>
<dbReference type="SUPFAM" id="SSF46785">
    <property type="entry name" value="Winged helix' DNA-binding domain"/>
    <property type="match status" value="1"/>
</dbReference>
<dbReference type="GO" id="GO:0045892">
    <property type="term" value="P:negative regulation of DNA-templated transcription"/>
    <property type="evidence" value="ECO:0007669"/>
    <property type="project" value="TreeGrafter"/>
</dbReference>
<dbReference type="InterPro" id="IPR050707">
    <property type="entry name" value="HTH_MetabolicPath_Reg"/>
</dbReference>
<keyword evidence="2" id="KW-0238">DNA-binding</keyword>
<dbReference type="GO" id="GO:0003677">
    <property type="term" value="F:DNA binding"/>
    <property type="evidence" value="ECO:0007669"/>
    <property type="project" value="UniProtKB-KW"/>
</dbReference>
<dbReference type="Gene3D" id="3.30.450.40">
    <property type="match status" value="1"/>
</dbReference>
<dbReference type="InterPro" id="IPR036388">
    <property type="entry name" value="WH-like_DNA-bd_sf"/>
</dbReference>
<keyword evidence="1" id="KW-0805">Transcription regulation</keyword>
<gene>
    <name evidence="7" type="ORF">BV95_00051</name>
</gene>
<evidence type="ECO:0000259" key="6">
    <source>
        <dbReference type="PROSITE" id="PS51078"/>
    </source>
</evidence>
<dbReference type="SMART" id="SM00346">
    <property type="entry name" value="HTH_ICLR"/>
    <property type="match status" value="1"/>
</dbReference>
<accession>A0A081RJP2</accession>
<dbReference type="PANTHER" id="PTHR30136:SF33">
    <property type="entry name" value="TRANSCRIPTIONAL REGULATORY PROTEIN"/>
    <property type="match status" value="1"/>
</dbReference>
<evidence type="ECO:0000256" key="4">
    <source>
        <dbReference type="SAM" id="MobiDB-lite"/>
    </source>
</evidence>
<dbReference type="InterPro" id="IPR014757">
    <property type="entry name" value="Tscrpt_reg_IclR_C"/>
</dbReference>
<evidence type="ECO:0000259" key="5">
    <source>
        <dbReference type="PROSITE" id="PS51077"/>
    </source>
</evidence>
<dbReference type="Pfam" id="PF09339">
    <property type="entry name" value="HTH_IclR"/>
    <property type="match status" value="1"/>
</dbReference>
<dbReference type="AlphaFoldDB" id="A0A081RJP2"/>
<sequence length="287" mass="30942">MRTPPCESGARENEVGKSVTDEKQGSTSRQRSSKNSDPFFATTLERGLRVLAAFGPDDAWLSNSEISSRTGMPRSSVSRLTNTLVQLGYLGLNESGAYRVGSQVLSVAYPLLARFKIRQIARPFMRDFAVRAGGNVSIAMSNDLNAIMLDVTRSDDTALPDYISDIGFSVPLYRTAIGRAILSLKSPEERAALHQRTLETAPHLADGKGEADQGVEDCKTDGFCFASSWRAETLAVAAPLLRTADGECLALVCAVPAFRTNENEMRGDVGPRLVSLAARIRALANGV</sequence>